<name>A0ABM5KGB5_DIAVI</name>
<dbReference type="PANTHER" id="PTHR21505">
    <property type="entry name" value="MADF DOMAIN-CONTAINING PROTEIN-RELATED"/>
    <property type="match status" value="1"/>
</dbReference>
<reference evidence="3" key="1">
    <citation type="submission" date="2025-05" db="UniProtKB">
        <authorList>
            <consortium name="EnsemblMetazoa"/>
        </authorList>
    </citation>
    <scope>IDENTIFICATION</scope>
</reference>
<protein>
    <recommendedName>
        <fullName evidence="2">MADF domain-containing protein</fullName>
    </recommendedName>
</protein>
<feature type="compositionally biased region" description="Basic and acidic residues" evidence="1">
    <location>
        <begin position="191"/>
        <end position="201"/>
    </location>
</feature>
<sequence>MTTAKILRMNDADTNKFVILYKNEPVLWDPSREEYKKRECRAAAARRIAAEMDIRGFTEVHVVIKFKNLRSSYMQELKKIKQSMKSGCSPDEVYTPKVGWFTIMDGFLKPHVKSRENQLNLEPFVSIIEASPEDNETPSQQLYEKEASTSKEEKWQSDSLKRKIEPSTPTIFRKQKLSSIPAENDVNSSTEKLDDVRKRPANDSVSTEDCFDHFGKYIASLLRTLPEERSFQLQSEIVSLILKPSNPI</sequence>
<feature type="domain" description="MADF" evidence="2">
    <location>
        <begin position="16"/>
        <end position="113"/>
    </location>
</feature>
<dbReference type="PROSITE" id="PS51029">
    <property type="entry name" value="MADF"/>
    <property type="match status" value="1"/>
</dbReference>
<dbReference type="SMART" id="SM00595">
    <property type="entry name" value="MADF"/>
    <property type="match status" value="1"/>
</dbReference>
<evidence type="ECO:0000313" key="4">
    <source>
        <dbReference type="Proteomes" id="UP001652700"/>
    </source>
</evidence>
<organism evidence="3 4">
    <name type="scientific">Diabrotica virgifera virgifera</name>
    <name type="common">western corn rootworm</name>
    <dbReference type="NCBI Taxonomy" id="50390"/>
    <lineage>
        <taxon>Eukaryota</taxon>
        <taxon>Metazoa</taxon>
        <taxon>Ecdysozoa</taxon>
        <taxon>Arthropoda</taxon>
        <taxon>Hexapoda</taxon>
        <taxon>Insecta</taxon>
        <taxon>Pterygota</taxon>
        <taxon>Neoptera</taxon>
        <taxon>Endopterygota</taxon>
        <taxon>Coleoptera</taxon>
        <taxon>Polyphaga</taxon>
        <taxon>Cucujiformia</taxon>
        <taxon>Chrysomeloidea</taxon>
        <taxon>Chrysomelidae</taxon>
        <taxon>Galerucinae</taxon>
        <taxon>Diabroticina</taxon>
        <taxon>Diabroticites</taxon>
        <taxon>Diabrotica</taxon>
    </lineage>
</organism>
<proteinExistence type="predicted"/>
<evidence type="ECO:0000259" key="2">
    <source>
        <dbReference type="PROSITE" id="PS51029"/>
    </source>
</evidence>
<feature type="compositionally biased region" description="Basic and acidic residues" evidence="1">
    <location>
        <begin position="143"/>
        <end position="160"/>
    </location>
</feature>
<dbReference type="EnsemblMetazoa" id="XM_050653280.1">
    <property type="protein sequence ID" value="XP_050509237.1"/>
    <property type="gene ID" value="LOC126886376"/>
</dbReference>
<dbReference type="InterPro" id="IPR006578">
    <property type="entry name" value="MADF-dom"/>
</dbReference>
<evidence type="ECO:0000256" key="1">
    <source>
        <dbReference type="SAM" id="MobiDB-lite"/>
    </source>
</evidence>
<dbReference type="Proteomes" id="UP001652700">
    <property type="component" value="Unplaced"/>
</dbReference>
<dbReference type="GeneID" id="126886376"/>
<dbReference type="Pfam" id="PF10545">
    <property type="entry name" value="MADF_DNA_bdg"/>
    <property type="match status" value="1"/>
</dbReference>
<feature type="region of interest" description="Disordered" evidence="1">
    <location>
        <begin position="172"/>
        <end position="205"/>
    </location>
</feature>
<keyword evidence="4" id="KW-1185">Reference proteome</keyword>
<dbReference type="PANTHER" id="PTHR21505:SF12">
    <property type="entry name" value="MADF DOMAIN-CONTAINING PROTEIN-RELATED"/>
    <property type="match status" value="1"/>
</dbReference>
<feature type="region of interest" description="Disordered" evidence="1">
    <location>
        <begin position="130"/>
        <end position="160"/>
    </location>
</feature>
<dbReference type="RefSeq" id="XP_050509237.1">
    <property type="nucleotide sequence ID" value="XM_050653280.1"/>
</dbReference>
<evidence type="ECO:0000313" key="3">
    <source>
        <dbReference type="EnsemblMetazoa" id="XP_050509237.1"/>
    </source>
</evidence>
<accession>A0ABM5KGB5</accession>